<feature type="chain" id="PRO_5004019632" evidence="1">
    <location>
        <begin position="22"/>
        <end position="201"/>
    </location>
</feature>
<dbReference type="RefSeq" id="WP_015415844.1">
    <property type="nucleotide sequence ID" value="NC_020409.1"/>
</dbReference>
<dbReference type="STRING" id="1322246.BN4_12566"/>
<evidence type="ECO:0000313" key="3">
    <source>
        <dbReference type="Proteomes" id="UP000011724"/>
    </source>
</evidence>
<organism evidence="2 3">
    <name type="scientific">Pseudodesulfovibrio piezophilus (strain DSM 21447 / JCM 15486 / C1TLV30)</name>
    <name type="common">Desulfovibrio piezophilus</name>
    <dbReference type="NCBI Taxonomy" id="1322246"/>
    <lineage>
        <taxon>Bacteria</taxon>
        <taxon>Pseudomonadati</taxon>
        <taxon>Thermodesulfobacteriota</taxon>
        <taxon>Desulfovibrionia</taxon>
        <taxon>Desulfovibrionales</taxon>
        <taxon>Desulfovibrionaceae</taxon>
    </lineage>
</organism>
<feature type="signal peptide" evidence="1">
    <location>
        <begin position="1"/>
        <end position="21"/>
    </location>
</feature>
<keyword evidence="3" id="KW-1185">Reference proteome</keyword>
<dbReference type="BioCyc" id="DPIE1322246:BN4_RS12885-MONOMER"/>
<gene>
    <name evidence="2" type="ordered locus">BN4_12566</name>
</gene>
<dbReference type="OrthoDB" id="5456013at2"/>
<keyword evidence="1" id="KW-0732">Signal</keyword>
<reference evidence="3" key="2">
    <citation type="journal article" date="2013" name="Stand. Genomic Sci.">
        <title>Complete genome sequence of Desulfocapsa sulfexigens, a marine deltaproteobacterium specialized in disproportionating inorganic sulfur compounds.</title>
        <authorList>
            <person name="Finster K.W."/>
            <person name="Kjeldsen K.U."/>
            <person name="Kube M."/>
            <person name="Reinhardt R."/>
            <person name="Mussmann M."/>
            <person name="Amann R."/>
            <person name="Schreiber L."/>
        </authorList>
    </citation>
    <scope>NUCLEOTIDE SEQUENCE [LARGE SCALE GENOMIC DNA]</scope>
    <source>
        <strain evidence="3">DSM 10523 / SB164P1</strain>
    </source>
</reference>
<dbReference type="EMBL" id="FO203427">
    <property type="protein sequence ID" value="CCH49801.1"/>
    <property type="molecule type" value="Genomic_DNA"/>
</dbReference>
<name>M1WKL3_PSEP2</name>
<dbReference type="PATRIC" id="fig|879567.3.peg.2753"/>
<sequence length="201" mass="22901">MKKILVLIWVMTLLLPVTARAGGTLPMTLAGISLGKDVNTYSECCDMTLATPIPDAPFLSEVHLTPHFIPGIRGGSLTYGNCAKPGKLVRIKLKFNDRSQDLFERLLKRYKKVYGKPDSYEGDAFRNIIGWKWNFHQGDERVSLLLMWSRDKEMRPGVSIKMSLTSMIDREYQCFRDDYEAMERSHGGPSVIRHLDDFVAK</sequence>
<protein>
    <submittedName>
        <fullName evidence="2">Uncharacterized protein</fullName>
    </submittedName>
</protein>
<dbReference type="eggNOG" id="ENOG5032S50">
    <property type="taxonomic scope" value="Bacteria"/>
</dbReference>
<dbReference type="KEGG" id="dpi:BN4_12566"/>
<proteinExistence type="predicted"/>
<evidence type="ECO:0000313" key="2">
    <source>
        <dbReference type="EMBL" id="CCH49801.1"/>
    </source>
</evidence>
<dbReference type="AlphaFoldDB" id="M1WKL3"/>
<accession>M1WKL3</accession>
<dbReference type="HOGENOM" id="CLU_115765_0_0_7"/>
<dbReference type="Proteomes" id="UP000011724">
    <property type="component" value="Chromosome"/>
</dbReference>
<reference evidence="2 3" key="1">
    <citation type="journal article" date="2013" name="PLoS ONE">
        <title>The first genomic and proteomic characterization of a deep-sea sulfate reducer: insights into the piezophilic lifestyle of Desulfovibrio piezophilus.</title>
        <authorList>
            <person name="Pradel N."/>
            <person name="Ji B."/>
            <person name="Gimenez G."/>
            <person name="Talla E."/>
            <person name="Lenoble P."/>
            <person name="Garel M."/>
            <person name="Tamburini C."/>
            <person name="Fourquet P."/>
            <person name="Lebrun R."/>
            <person name="Bertin P."/>
            <person name="Denis Y."/>
            <person name="Pophillat M."/>
            <person name="Barbe V."/>
            <person name="Ollivier B."/>
            <person name="Dolla A."/>
        </authorList>
    </citation>
    <scope>NUCLEOTIDE SEQUENCE [LARGE SCALE GENOMIC DNA]</scope>
    <source>
        <strain evidence="3">DSM 10523 / SB164P1</strain>
    </source>
</reference>
<evidence type="ECO:0000256" key="1">
    <source>
        <dbReference type="SAM" id="SignalP"/>
    </source>
</evidence>